<evidence type="ECO:0000256" key="5">
    <source>
        <dbReference type="ARBA" id="ARBA00023049"/>
    </source>
</evidence>
<comment type="similarity">
    <text evidence="6">Belongs to the peptidase M48 family.</text>
</comment>
<dbReference type="AlphaFoldDB" id="A0A1I3LPE4"/>
<dbReference type="PANTHER" id="PTHR22726:SF24">
    <property type="entry name" value="M48 FAMILY METALLOPEPTIDASE"/>
    <property type="match status" value="1"/>
</dbReference>
<accession>A0A1I3LPE4</accession>
<gene>
    <name evidence="9" type="ORF">SAMN05421638_1258</name>
</gene>
<feature type="domain" description="Peptidase M48" evidence="8">
    <location>
        <begin position="97"/>
        <end position="264"/>
    </location>
</feature>
<evidence type="ECO:0000259" key="8">
    <source>
        <dbReference type="Pfam" id="PF01435"/>
    </source>
</evidence>
<dbReference type="GO" id="GO:0004222">
    <property type="term" value="F:metalloendopeptidase activity"/>
    <property type="evidence" value="ECO:0007669"/>
    <property type="project" value="InterPro"/>
</dbReference>
<dbReference type="GO" id="GO:0016020">
    <property type="term" value="C:membrane"/>
    <property type="evidence" value="ECO:0007669"/>
    <property type="project" value="TreeGrafter"/>
</dbReference>
<dbReference type="InterPro" id="IPR051156">
    <property type="entry name" value="Mito/Outer_Membr_Metalloprot"/>
</dbReference>
<evidence type="ECO:0000256" key="2">
    <source>
        <dbReference type="ARBA" id="ARBA00022723"/>
    </source>
</evidence>
<keyword evidence="1 6" id="KW-0645">Protease</keyword>
<dbReference type="Gene3D" id="3.30.2010.10">
    <property type="entry name" value="Metalloproteases ('zincins'), catalytic domain"/>
    <property type="match status" value="1"/>
</dbReference>
<keyword evidence="5 6" id="KW-0482">Metalloprotease</keyword>
<dbReference type="Pfam" id="PF01435">
    <property type="entry name" value="Peptidase_M48"/>
    <property type="match status" value="1"/>
</dbReference>
<evidence type="ECO:0000256" key="3">
    <source>
        <dbReference type="ARBA" id="ARBA00022801"/>
    </source>
</evidence>
<keyword evidence="3 6" id="KW-0378">Hydrolase</keyword>
<evidence type="ECO:0000256" key="4">
    <source>
        <dbReference type="ARBA" id="ARBA00022833"/>
    </source>
</evidence>
<keyword evidence="4 6" id="KW-0862">Zinc</keyword>
<dbReference type="CDD" id="cd07331">
    <property type="entry name" value="M48C_Oma1_like"/>
    <property type="match status" value="1"/>
</dbReference>
<evidence type="ECO:0000313" key="10">
    <source>
        <dbReference type="Proteomes" id="UP000242560"/>
    </source>
</evidence>
<dbReference type="EMBL" id="FORQ01000002">
    <property type="protein sequence ID" value="SFI86552.1"/>
    <property type="molecule type" value="Genomic_DNA"/>
</dbReference>
<proteinExistence type="inferred from homology"/>
<evidence type="ECO:0000256" key="1">
    <source>
        <dbReference type="ARBA" id="ARBA00022670"/>
    </source>
</evidence>
<dbReference type="InterPro" id="IPR001915">
    <property type="entry name" value="Peptidase_M48"/>
</dbReference>
<evidence type="ECO:0000256" key="7">
    <source>
        <dbReference type="SAM" id="MobiDB-lite"/>
    </source>
</evidence>
<protein>
    <submittedName>
        <fullName evidence="9">Peptidase family M48</fullName>
    </submittedName>
</protein>
<dbReference type="GO" id="GO:0051603">
    <property type="term" value="P:proteolysis involved in protein catabolic process"/>
    <property type="evidence" value="ECO:0007669"/>
    <property type="project" value="TreeGrafter"/>
</dbReference>
<reference evidence="10" key="1">
    <citation type="submission" date="2016-10" db="EMBL/GenBank/DDBJ databases">
        <authorList>
            <person name="Varghese N."/>
            <person name="Submissions S."/>
        </authorList>
    </citation>
    <scope>NUCLEOTIDE SEQUENCE [LARGE SCALE GENOMIC DNA]</scope>
    <source>
        <strain evidence="10">DSM 22251</strain>
    </source>
</reference>
<evidence type="ECO:0000256" key="6">
    <source>
        <dbReference type="RuleBase" id="RU003983"/>
    </source>
</evidence>
<keyword evidence="2" id="KW-0479">Metal-binding</keyword>
<dbReference type="GO" id="GO:0046872">
    <property type="term" value="F:metal ion binding"/>
    <property type="evidence" value="ECO:0007669"/>
    <property type="project" value="UniProtKB-KW"/>
</dbReference>
<sequence length="280" mass="30560">MFKGNKSTITTMKKLNKFIGLSIVSVMMFACTTNPITGRKTLQLANDQEIQAMALQQYRETLSKAKVVSGTSQAKSVTNVGLRIKNAATNYYRGIGREADIANYQWEFNLIDDKAINAWAMPGGKVAVYTGIFPITKTDTGLAVVLGHEISHALAGHGNERISQAMVAQYGGAILGSTISNGQLAAIFQQAYPIGAQVALLKYGRSQELEADEMGLYLMAMAGYDPREAQPFWQRMESASSGSRPPEFLSTHPNPDTRRADLEKHMPKALQYYKAAGGKI</sequence>
<organism evidence="9 10">
    <name type="scientific">Kaistella treverensis</name>
    <dbReference type="NCBI Taxonomy" id="631455"/>
    <lineage>
        <taxon>Bacteria</taxon>
        <taxon>Pseudomonadati</taxon>
        <taxon>Bacteroidota</taxon>
        <taxon>Flavobacteriia</taxon>
        <taxon>Flavobacteriales</taxon>
        <taxon>Weeksellaceae</taxon>
        <taxon>Chryseobacterium group</taxon>
        <taxon>Kaistella</taxon>
    </lineage>
</organism>
<feature type="region of interest" description="Disordered" evidence="7">
    <location>
        <begin position="235"/>
        <end position="259"/>
    </location>
</feature>
<dbReference type="PANTHER" id="PTHR22726">
    <property type="entry name" value="METALLOENDOPEPTIDASE OMA1"/>
    <property type="match status" value="1"/>
</dbReference>
<name>A0A1I3LPE4_9FLAO</name>
<dbReference type="Proteomes" id="UP000242560">
    <property type="component" value="Unassembled WGS sequence"/>
</dbReference>
<comment type="cofactor">
    <cofactor evidence="6">
        <name>Zn(2+)</name>
        <dbReference type="ChEBI" id="CHEBI:29105"/>
    </cofactor>
    <text evidence="6">Binds 1 zinc ion per subunit.</text>
</comment>
<evidence type="ECO:0000313" key="9">
    <source>
        <dbReference type="EMBL" id="SFI86552.1"/>
    </source>
</evidence>
<dbReference type="PROSITE" id="PS51257">
    <property type="entry name" value="PROKAR_LIPOPROTEIN"/>
    <property type="match status" value="1"/>
</dbReference>
<keyword evidence="10" id="KW-1185">Reference proteome</keyword>